<dbReference type="InParanoid" id="K2R9P0"/>
<dbReference type="OrthoDB" id="3779371at2759"/>
<dbReference type="AlphaFoldDB" id="K2R9P0"/>
<evidence type="ECO:0000313" key="2">
    <source>
        <dbReference type="Proteomes" id="UP000007129"/>
    </source>
</evidence>
<accession>K2R9P0</accession>
<organism evidence="1 2">
    <name type="scientific">Macrophomina phaseolina (strain MS6)</name>
    <name type="common">Charcoal rot fungus</name>
    <dbReference type="NCBI Taxonomy" id="1126212"/>
    <lineage>
        <taxon>Eukaryota</taxon>
        <taxon>Fungi</taxon>
        <taxon>Dikarya</taxon>
        <taxon>Ascomycota</taxon>
        <taxon>Pezizomycotina</taxon>
        <taxon>Dothideomycetes</taxon>
        <taxon>Dothideomycetes incertae sedis</taxon>
        <taxon>Botryosphaeriales</taxon>
        <taxon>Botryosphaeriaceae</taxon>
        <taxon>Macrophomina</taxon>
    </lineage>
</organism>
<comment type="caution">
    <text evidence="1">The sequence shown here is derived from an EMBL/GenBank/DDBJ whole genome shotgun (WGS) entry which is preliminary data.</text>
</comment>
<dbReference type="EMBL" id="AHHD01000496">
    <property type="protein sequence ID" value="EKG11178.1"/>
    <property type="molecule type" value="Genomic_DNA"/>
</dbReference>
<sequence>MPLPTQFVKFPSLHHTIISRECDATSIIAGKRVDCAAIAAIIRKWTEDALQRFRVAFSVTRPDFSNGRLEESCSLWTHDTITTKPSGTASATTLPAPTVLLTSRGSLITISSLALGTPLRTASSPFSVMCSLLNGLPCLRGLMGEVKRLGGDALSECIPRFGAVMAVDFAIHRVHGTCRLIFCMETSLMWVNRQESCEESQSALR</sequence>
<dbReference type="HOGENOM" id="CLU_1337731_0_0_1"/>
<evidence type="ECO:0000313" key="1">
    <source>
        <dbReference type="EMBL" id="EKG11178.1"/>
    </source>
</evidence>
<proteinExistence type="predicted"/>
<reference evidence="1 2" key="1">
    <citation type="journal article" date="2012" name="BMC Genomics">
        <title>Tools to kill: Genome of one of the most destructive plant pathogenic fungi Macrophomina phaseolina.</title>
        <authorList>
            <person name="Islam M.S."/>
            <person name="Haque M.S."/>
            <person name="Islam M.M."/>
            <person name="Emdad E.M."/>
            <person name="Halim A."/>
            <person name="Hossen Q.M.M."/>
            <person name="Hossain M.Z."/>
            <person name="Ahmed B."/>
            <person name="Rahim S."/>
            <person name="Rahman M.S."/>
            <person name="Alam M.M."/>
            <person name="Hou S."/>
            <person name="Wan X."/>
            <person name="Saito J.A."/>
            <person name="Alam M."/>
        </authorList>
    </citation>
    <scope>NUCLEOTIDE SEQUENCE [LARGE SCALE GENOMIC DNA]</scope>
    <source>
        <strain evidence="1 2">MS6</strain>
    </source>
</reference>
<dbReference type="VEuPathDB" id="FungiDB:MPH_11649"/>
<name>K2R9P0_MACPH</name>
<dbReference type="Proteomes" id="UP000007129">
    <property type="component" value="Unassembled WGS sequence"/>
</dbReference>
<gene>
    <name evidence="1" type="ORF">MPH_11649</name>
</gene>
<protein>
    <submittedName>
        <fullName evidence="1">Uncharacterized protein</fullName>
    </submittedName>
</protein>